<evidence type="ECO:0000313" key="1">
    <source>
        <dbReference type="EMBL" id="ROT80174.1"/>
    </source>
</evidence>
<sequence length="215" mass="24509">MVEDTLNLTLPHFHLRSPVLQSEAIEEDQETHNLNTFEDLLELVGTRGRWNVRVFFICCARKLERPVRFVWVHSVDMLGCPFASLSYQFLGATPEHWCHVAPLVQANWTQDQIRSLAIPYCNETGQYEGCQMYDANYALAADLGFERSQNNSGILPRLDTVACEAWAFDSAEYESTVVTEWDLVCDRRPLYSSLQAVTQAGYLLGSLLMGYLCDR</sequence>
<dbReference type="OrthoDB" id="2544694at2759"/>
<reference evidence="1 2" key="1">
    <citation type="submission" date="2018-04" db="EMBL/GenBank/DDBJ databases">
        <authorList>
            <person name="Zhang X."/>
            <person name="Yuan J."/>
            <person name="Li F."/>
            <person name="Xiang J."/>
        </authorList>
    </citation>
    <scope>NUCLEOTIDE SEQUENCE [LARGE SCALE GENOMIC DNA]</scope>
    <source>
        <tissue evidence="1">Muscle</tissue>
    </source>
</reference>
<dbReference type="EMBL" id="QCYY01001146">
    <property type="protein sequence ID" value="ROT80174.1"/>
    <property type="molecule type" value="Genomic_DNA"/>
</dbReference>
<reference evidence="1 2" key="2">
    <citation type="submission" date="2019-01" db="EMBL/GenBank/DDBJ databases">
        <title>The decoding of complex shrimp genome reveals the adaptation for benthos swimmer, frequently molting mechanism and breeding impact on genome.</title>
        <authorList>
            <person name="Sun Y."/>
            <person name="Gao Y."/>
            <person name="Yu Y."/>
        </authorList>
    </citation>
    <scope>NUCLEOTIDE SEQUENCE [LARGE SCALE GENOMIC DNA]</scope>
    <source>
        <tissue evidence="1">Muscle</tissue>
    </source>
</reference>
<dbReference type="AlphaFoldDB" id="A0A3R7PAJ6"/>
<keyword evidence="2" id="KW-1185">Reference proteome</keyword>
<proteinExistence type="predicted"/>
<comment type="caution">
    <text evidence="1">The sequence shown here is derived from an EMBL/GenBank/DDBJ whole genome shotgun (WGS) entry which is preliminary data.</text>
</comment>
<evidence type="ECO:0000313" key="2">
    <source>
        <dbReference type="Proteomes" id="UP000283509"/>
    </source>
</evidence>
<dbReference type="Proteomes" id="UP000283509">
    <property type="component" value="Unassembled WGS sequence"/>
</dbReference>
<organism evidence="1 2">
    <name type="scientific">Penaeus vannamei</name>
    <name type="common">Whiteleg shrimp</name>
    <name type="synonym">Litopenaeus vannamei</name>
    <dbReference type="NCBI Taxonomy" id="6689"/>
    <lineage>
        <taxon>Eukaryota</taxon>
        <taxon>Metazoa</taxon>
        <taxon>Ecdysozoa</taxon>
        <taxon>Arthropoda</taxon>
        <taxon>Crustacea</taxon>
        <taxon>Multicrustacea</taxon>
        <taxon>Malacostraca</taxon>
        <taxon>Eumalacostraca</taxon>
        <taxon>Eucarida</taxon>
        <taxon>Decapoda</taxon>
        <taxon>Dendrobranchiata</taxon>
        <taxon>Penaeoidea</taxon>
        <taxon>Penaeidae</taxon>
        <taxon>Penaeus</taxon>
    </lineage>
</organism>
<accession>A0A3R7PAJ6</accession>
<name>A0A3R7PAJ6_PENVA</name>
<gene>
    <name evidence="1" type="ORF">C7M84_001102</name>
</gene>
<protein>
    <submittedName>
        <fullName evidence="1">Organic cation transporter 1</fullName>
    </submittedName>
</protein>